<evidence type="ECO:0000313" key="2">
    <source>
        <dbReference type="Proteomes" id="UP000270524"/>
    </source>
</evidence>
<evidence type="ECO:0000313" key="1">
    <source>
        <dbReference type="EMBL" id="RMN95623.1"/>
    </source>
</evidence>
<reference evidence="1 2" key="1">
    <citation type="submission" date="2018-08" db="EMBL/GenBank/DDBJ databases">
        <title>Recombination of ecologically and evolutionarily significant loci maintains genetic cohesion in the Pseudomonas syringae species complex.</title>
        <authorList>
            <person name="Dillon M."/>
            <person name="Thakur S."/>
            <person name="Almeida R.N.D."/>
            <person name="Weir B.S."/>
            <person name="Guttman D.S."/>
        </authorList>
    </citation>
    <scope>NUCLEOTIDE SEQUENCE [LARGE SCALE GENOMIC DNA]</scope>
    <source>
        <strain evidence="1 2">ICMP 15203</strain>
    </source>
</reference>
<evidence type="ECO:0008006" key="3">
    <source>
        <dbReference type="Google" id="ProtNLM"/>
    </source>
</evidence>
<organism evidence="1 2">
    <name type="scientific">Pseudomonas cannabina</name>
    <dbReference type="NCBI Taxonomy" id="86840"/>
    <lineage>
        <taxon>Bacteria</taxon>
        <taxon>Pseudomonadati</taxon>
        <taxon>Pseudomonadota</taxon>
        <taxon>Gammaproteobacteria</taxon>
        <taxon>Pseudomonadales</taxon>
        <taxon>Pseudomonadaceae</taxon>
        <taxon>Pseudomonas</taxon>
    </lineage>
</organism>
<dbReference type="Proteomes" id="UP000270524">
    <property type="component" value="Unassembled WGS sequence"/>
</dbReference>
<name>A0A3M3RGQ8_PSECA</name>
<comment type="caution">
    <text evidence="1">The sequence shown here is derived from an EMBL/GenBank/DDBJ whole genome shotgun (WGS) entry which is preliminary data.</text>
</comment>
<dbReference type="EMBL" id="RBPJ01000151">
    <property type="protein sequence ID" value="RMN95623.1"/>
    <property type="molecule type" value="Genomic_DNA"/>
</dbReference>
<sequence length="515" mass="57458">MRAHRSTFVLKCFLSITDHSQRHTPVMWRYSLSQHSEPAVIPAVHRSVRQGKDMALHRTCIICGAPAKSNEHIFPAALGGRRTNRGIYCHEHNIGFGRLVTRLETQLAMMNGALEVRPDRKDKAKPYIFKDGDTRYRLIGADIQVDMPPPLDKAQLKSGMEIQLAVPSLDVAQRWVEENQSDKIRIEIKQAGAARTHYRTEGNRIRLEFGGCDFLQAVGYLALTFFAHSFPAAARQEGLKPFKAMLQRELKNDKANWQDELVWWDGRETSSVAGANPHEFGHLLAVGICGTKERAYAYVSFFSCLSFGVDLGPVEYDGEPRTVSTFINPLAERASDSVSVAQEDIFNNEIGKPGICLHDMIHSGRAVQAVSRFQEKLHLRNAWKIVAGIMPRVPSQPSSEGLERFSEIVRDNGQPLLNLLGLVVTGVAQEFTKYDHVQRALKKMVARDETQDNGLAPEAWQALQESMKVIALAMHETHLEEALEPNVVLSLFFGQPGIALITSKVVLPALLSLSP</sequence>
<accession>A0A3M3RGQ8</accession>
<protein>
    <recommendedName>
        <fullName evidence="3">HNH endonuclease</fullName>
    </recommendedName>
</protein>
<gene>
    <name evidence="1" type="ORF">ALQ51_00988</name>
</gene>
<proteinExistence type="predicted"/>
<dbReference type="AlphaFoldDB" id="A0A3M3RGQ8"/>